<evidence type="ECO:0000256" key="1">
    <source>
        <dbReference type="SAM" id="MobiDB-lite"/>
    </source>
</evidence>
<comment type="caution">
    <text evidence="2">The sequence shown here is derived from an EMBL/GenBank/DDBJ whole genome shotgun (WGS) entry which is preliminary data.</text>
</comment>
<evidence type="ECO:0000313" key="2">
    <source>
        <dbReference type="EMBL" id="MCC9629298.1"/>
    </source>
</evidence>
<name>A0A9X1MLL5_9BACT</name>
<reference evidence="2" key="1">
    <citation type="submission" date="2021-11" db="EMBL/GenBank/DDBJ databases">
        <title>Genome sequence.</title>
        <authorList>
            <person name="Sun Q."/>
        </authorList>
    </citation>
    <scope>NUCLEOTIDE SEQUENCE</scope>
    <source>
        <strain evidence="2">JC732</strain>
    </source>
</reference>
<evidence type="ECO:0008006" key="4">
    <source>
        <dbReference type="Google" id="ProtNLM"/>
    </source>
</evidence>
<evidence type="ECO:0000313" key="3">
    <source>
        <dbReference type="Proteomes" id="UP001139103"/>
    </source>
</evidence>
<dbReference type="Proteomes" id="UP001139103">
    <property type="component" value="Unassembled WGS sequence"/>
</dbReference>
<dbReference type="SUPFAM" id="SSF53448">
    <property type="entry name" value="Nucleotide-diphospho-sugar transferases"/>
    <property type="match status" value="1"/>
</dbReference>
<gene>
    <name evidence="2" type="ORF">LOC68_12915</name>
</gene>
<feature type="region of interest" description="Disordered" evidence="1">
    <location>
        <begin position="267"/>
        <end position="297"/>
    </location>
</feature>
<dbReference type="RefSeq" id="WP_230219159.1">
    <property type="nucleotide sequence ID" value="NZ_JAJKFT010000010.1"/>
</dbReference>
<sequence length="297" mass="31678">MRLSIIIPALHDAALLEETMLSVLENRPAYADVVVVHTGFYTDPYELAGEVKFVEARSAISEVQCWMIGAAASSGEIVHLLSSGVVATAGWTDGVRTLFADPAVASVSPALRTGDEIASIGVAADSLGYRRFLPLAEGKSLVGPSRLAGFYRRTWLEPLLTAAAQLGDEAADLDIAYSLKAQGLLSRPTAASQLIVKEHALQPQRDFATAAAAERIRARHPQQFETSGYWNQVFAQAMKSLPNPKGAIGVLMGHLSGARGERPVVLEPADIERHSSPATIRMPQRPTSSSQGNRAAA</sequence>
<organism evidence="2 3">
    <name type="scientific">Blastopirellula sediminis</name>
    <dbReference type="NCBI Taxonomy" id="2894196"/>
    <lineage>
        <taxon>Bacteria</taxon>
        <taxon>Pseudomonadati</taxon>
        <taxon>Planctomycetota</taxon>
        <taxon>Planctomycetia</taxon>
        <taxon>Pirellulales</taxon>
        <taxon>Pirellulaceae</taxon>
        <taxon>Blastopirellula</taxon>
    </lineage>
</organism>
<proteinExistence type="predicted"/>
<keyword evidence="3" id="KW-1185">Reference proteome</keyword>
<dbReference type="EMBL" id="JAJKFT010000010">
    <property type="protein sequence ID" value="MCC9629298.1"/>
    <property type="molecule type" value="Genomic_DNA"/>
</dbReference>
<dbReference type="AlphaFoldDB" id="A0A9X1MLL5"/>
<accession>A0A9X1MLL5</accession>
<feature type="compositionally biased region" description="Polar residues" evidence="1">
    <location>
        <begin position="285"/>
        <end position="297"/>
    </location>
</feature>
<protein>
    <recommendedName>
        <fullName evidence="4">Glycosyl transferase family 2</fullName>
    </recommendedName>
</protein>
<dbReference type="InterPro" id="IPR029044">
    <property type="entry name" value="Nucleotide-diphossugar_trans"/>
</dbReference>